<feature type="domain" description="Purine catabolism PurC-like" evidence="1">
    <location>
        <begin position="8"/>
        <end position="124"/>
    </location>
</feature>
<feature type="domain" description="PucR C-terminal helix-turn-helix" evidence="2">
    <location>
        <begin position="418"/>
        <end position="474"/>
    </location>
</feature>
<dbReference type="InterPro" id="IPR042070">
    <property type="entry name" value="PucR_C-HTH_sf"/>
</dbReference>
<evidence type="ECO:0000259" key="2">
    <source>
        <dbReference type="Pfam" id="PF13556"/>
    </source>
</evidence>
<evidence type="ECO:0000313" key="3">
    <source>
        <dbReference type="EMBL" id="TNM52922.1"/>
    </source>
</evidence>
<gene>
    <name evidence="3" type="ORF">FHQ09_16685</name>
</gene>
<dbReference type="PANTHER" id="PTHR33744:SF1">
    <property type="entry name" value="DNA-BINDING TRANSCRIPTIONAL ACTIVATOR ADER"/>
    <property type="match status" value="1"/>
</dbReference>
<evidence type="ECO:0000259" key="1">
    <source>
        <dbReference type="Pfam" id="PF07905"/>
    </source>
</evidence>
<protein>
    <submittedName>
        <fullName evidence="3">PucR family transcriptional regulator</fullName>
    </submittedName>
</protein>
<reference evidence="3 4" key="1">
    <citation type="submission" date="2019-06" db="EMBL/GenBank/DDBJ databases">
        <authorList>
            <person name="Mardanova A.M."/>
            <person name="Pudova D.S."/>
            <person name="Shagimardanova E.I."/>
            <person name="Gogoleva N.E."/>
            <person name="Lutfullin M.T."/>
            <person name="Hadieva G.F."/>
            <person name="Sharipova M.R."/>
        </authorList>
    </citation>
    <scope>NUCLEOTIDE SEQUENCE [LARGE SCALE GENOMIC DNA]</scope>
    <source>
        <strain evidence="3 4">MG-1</strain>
    </source>
</reference>
<dbReference type="EMBL" id="VDMQ01000013">
    <property type="protein sequence ID" value="TNM52922.1"/>
    <property type="molecule type" value="Genomic_DNA"/>
</dbReference>
<organism evidence="3 4">
    <name type="scientific">Brevibacterium sediminis</name>
    <dbReference type="NCBI Taxonomy" id="1857024"/>
    <lineage>
        <taxon>Bacteria</taxon>
        <taxon>Bacillati</taxon>
        <taxon>Actinomycetota</taxon>
        <taxon>Actinomycetes</taxon>
        <taxon>Micrococcales</taxon>
        <taxon>Brevibacteriaceae</taxon>
        <taxon>Brevibacterium</taxon>
    </lineage>
</organism>
<dbReference type="Pfam" id="PF13556">
    <property type="entry name" value="HTH_30"/>
    <property type="match status" value="1"/>
</dbReference>
<sequence>MMMISVDDLAALPTMGLEFVAGQAGGHRMVTWAHVCDLDDPWNWVGSGDLVMTTGPGIPKAPADQVEWLDKIVDAGVSALVLALGPKSPAASEQMLEAAIARKFPVLTGRFDLQFVTLARAVIESSIDAERRRIAAIRRLYDVNSMEVETGQSIGKRLSALEKISGWALCLWDEREDTVLFAGRHAERAGLSDAPDTAAEAIALPGDPHLRLVASPLADALPDKPLLAHVVGLLTMEFRYRGAEQDRLRQSGQELFSGLLAETITPSAVWPELNRRGLTEAVVIACWRSTSDTDPADADVHRRTWLDGLAPLLFRQGSQLLGVVPDDDDLLYRIAEAVGPDVVTGVSSTLTSNSSFPEVVRQAKLAGSRAVELQSPVVRYDDDQTVSMFPATPAEVRSLVRGILGPVIDYDRANSTDLVASVRVFLGNDGNWSRSAEQLTIHRQTLVYRMNKVTELIGFAPASSRGTALLWLAIESARRTGIDLADIVAD</sequence>
<evidence type="ECO:0000313" key="4">
    <source>
        <dbReference type="Proteomes" id="UP000314223"/>
    </source>
</evidence>
<dbReference type="InterPro" id="IPR051448">
    <property type="entry name" value="CdaR-like_regulators"/>
</dbReference>
<dbReference type="Pfam" id="PF07905">
    <property type="entry name" value="PucR"/>
    <property type="match status" value="1"/>
</dbReference>
<proteinExistence type="predicted"/>
<comment type="caution">
    <text evidence="3">The sequence shown here is derived from an EMBL/GenBank/DDBJ whole genome shotgun (WGS) entry which is preliminary data.</text>
</comment>
<dbReference type="AlphaFoldDB" id="A0A5C4WY96"/>
<name>A0A5C4WY96_9MICO</name>
<dbReference type="PANTHER" id="PTHR33744">
    <property type="entry name" value="CARBOHYDRATE DIACID REGULATOR"/>
    <property type="match status" value="1"/>
</dbReference>
<dbReference type="InterPro" id="IPR025736">
    <property type="entry name" value="PucR_C-HTH_dom"/>
</dbReference>
<dbReference type="Proteomes" id="UP000314223">
    <property type="component" value="Unassembled WGS sequence"/>
</dbReference>
<accession>A0A5C4WY96</accession>
<dbReference type="Gene3D" id="1.10.10.2840">
    <property type="entry name" value="PucR C-terminal helix-turn-helix domain"/>
    <property type="match status" value="1"/>
</dbReference>
<dbReference type="InterPro" id="IPR012914">
    <property type="entry name" value="PucR_dom"/>
</dbReference>